<sequence length="451" mass="51164">SFDYSDFLAYYGWTVDSIRLEEYPYHAAFPLYDDFFDFQAKATAEFADFIMQTAKEYAQQQYGRKLMVTECCEYRDCTAKYIRPYFNALSAGALYGKERYWQHIAAYKLVVAVNSTPMIAWLGDTEALMNHYDIADLYSIYIAESYANKAQLVAFPGRGSPAEYNDFILSHSDIFNFADWESKSRIGLLYSLTTMAGEEFYSQTHNQFFNLGQLLNDSQYQYDVVFSHGDDLTVERLAQYDVVILPATYALASTEKEALLSYCQGGGRIIYIGETDVNPSPFSAEQSVQAGIIYEPEWVARLDLYGQHIQYQAMVNLSLALPQFYQPLEEQPPPMNQSQVIADFTALIDGNLSKRTIRLLSESKMGLVMWDNKGKLNLHIINYDLDYSAAQINEKSYLAIEVDAGLVSAASTVTLVSPDYAEPSILPFSIEDGFISFTVPYLHVWGIIVIE</sequence>
<evidence type="ECO:0000313" key="1">
    <source>
        <dbReference type="EMBL" id="KKN19896.1"/>
    </source>
</evidence>
<dbReference type="CDD" id="cd03143">
    <property type="entry name" value="A4_beta-galactosidase_middle_domain"/>
    <property type="match status" value="1"/>
</dbReference>
<accession>A0A0F9R3Q4</accession>
<dbReference type="Gene3D" id="2.60.40.1180">
    <property type="entry name" value="Golgi alpha-mannosidase II"/>
    <property type="match status" value="1"/>
</dbReference>
<dbReference type="AlphaFoldDB" id="A0A0F9R3Q4"/>
<reference evidence="1" key="1">
    <citation type="journal article" date="2015" name="Nature">
        <title>Complex archaea that bridge the gap between prokaryotes and eukaryotes.</title>
        <authorList>
            <person name="Spang A."/>
            <person name="Saw J.H."/>
            <person name="Jorgensen S.L."/>
            <person name="Zaremba-Niedzwiedzka K."/>
            <person name="Martijn J."/>
            <person name="Lind A.E."/>
            <person name="van Eijk R."/>
            <person name="Schleper C."/>
            <person name="Guy L."/>
            <person name="Ettema T.J."/>
        </authorList>
    </citation>
    <scope>NUCLEOTIDE SEQUENCE</scope>
</reference>
<dbReference type="InterPro" id="IPR029062">
    <property type="entry name" value="Class_I_gatase-like"/>
</dbReference>
<comment type="caution">
    <text evidence="1">The sequence shown here is derived from an EMBL/GenBank/DDBJ whole genome shotgun (WGS) entry which is preliminary data.</text>
</comment>
<organism evidence="1">
    <name type="scientific">marine sediment metagenome</name>
    <dbReference type="NCBI Taxonomy" id="412755"/>
    <lineage>
        <taxon>unclassified sequences</taxon>
        <taxon>metagenomes</taxon>
        <taxon>ecological metagenomes</taxon>
    </lineage>
</organism>
<name>A0A0F9R3Q4_9ZZZZ</name>
<protein>
    <recommendedName>
        <fullName evidence="2">Beta-galactosidase trimerisation domain-containing protein</fullName>
    </recommendedName>
</protein>
<proteinExistence type="predicted"/>
<dbReference type="InterPro" id="IPR013780">
    <property type="entry name" value="Glyco_hydro_b"/>
</dbReference>
<dbReference type="Gene3D" id="3.40.50.880">
    <property type="match status" value="1"/>
</dbReference>
<dbReference type="EMBL" id="LAZR01003293">
    <property type="protein sequence ID" value="KKN19896.1"/>
    <property type="molecule type" value="Genomic_DNA"/>
</dbReference>
<dbReference type="SUPFAM" id="SSF52317">
    <property type="entry name" value="Class I glutamine amidotransferase-like"/>
    <property type="match status" value="1"/>
</dbReference>
<gene>
    <name evidence="1" type="ORF">LCGC14_0941220</name>
</gene>
<evidence type="ECO:0008006" key="2">
    <source>
        <dbReference type="Google" id="ProtNLM"/>
    </source>
</evidence>
<feature type="non-terminal residue" evidence="1">
    <location>
        <position position="1"/>
    </location>
</feature>